<name>A0ACB8ZCE9_9ASTR</name>
<gene>
    <name evidence="1" type="ORF">L1987_77985</name>
</gene>
<proteinExistence type="predicted"/>
<evidence type="ECO:0000313" key="2">
    <source>
        <dbReference type="Proteomes" id="UP001056120"/>
    </source>
</evidence>
<evidence type="ECO:0000313" key="1">
    <source>
        <dbReference type="EMBL" id="KAI3694998.1"/>
    </source>
</evidence>
<dbReference type="EMBL" id="CM042043">
    <property type="protein sequence ID" value="KAI3694998.1"/>
    <property type="molecule type" value="Genomic_DNA"/>
</dbReference>
<accession>A0ACB8ZCE9</accession>
<sequence>MPTLTTIALENLFRRNNSSTLKHPQYSTNQEQDTANNGFEVQSGGIGEDELVESCLFGEWGEFETRSVVDSLSVASSSELNDSGWLGFENMSVVSNQIGEFYDAAEDLSSDGSVSSVASCSGNIELEFYSTKINLLVDIDRRKAAEDDVADMCSHWHRIRKFLLPHSSSNDSSPTTRFDINVVKQLFEEVVVARFVTEAMGKAEAKAETELAAQLIIMSKDKEISRLRDRLQYYETMIHEMSQNNLESMEVARRHRERRRGRRKWLWSCIGMSMVIGASVIAYLYAPRDYLLENVGDTQPEAANG</sequence>
<reference evidence="1 2" key="2">
    <citation type="journal article" date="2022" name="Mol. Ecol. Resour.">
        <title>The genomes of chicory, endive, great burdock and yacon provide insights into Asteraceae paleo-polyploidization history and plant inulin production.</title>
        <authorList>
            <person name="Fan W."/>
            <person name="Wang S."/>
            <person name="Wang H."/>
            <person name="Wang A."/>
            <person name="Jiang F."/>
            <person name="Liu H."/>
            <person name="Zhao H."/>
            <person name="Xu D."/>
            <person name="Zhang Y."/>
        </authorList>
    </citation>
    <scope>NUCLEOTIDE SEQUENCE [LARGE SCALE GENOMIC DNA]</scope>
    <source>
        <strain evidence="2">cv. Yunnan</strain>
        <tissue evidence="1">Leaves</tissue>
    </source>
</reference>
<reference evidence="2" key="1">
    <citation type="journal article" date="2022" name="Mol. Ecol. Resour.">
        <title>The genomes of chicory, endive, great burdock and yacon provide insights into Asteraceae palaeo-polyploidization history and plant inulin production.</title>
        <authorList>
            <person name="Fan W."/>
            <person name="Wang S."/>
            <person name="Wang H."/>
            <person name="Wang A."/>
            <person name="Jiang F."/>
            <person name="Liu H."/>
            <person name="Zhao H."/>
            <person name="Xu D."/>
            <person name="Zhang Y."/>
        </authorList>
    </citation>
    <scope>NUCLEOTIDE SEQUENCE [LARGE SCALE GENOMIC DNA]</scope>
    <source>
        <strain evidence="2">cv. Yunnan</strain>
    </source>
</reference>
<dbReference type="Proteomes" id="UP001056120">
    <property type="component" value="Linkage Group LG26"/>
</dbReference>
<keyword evidence="2" id="KW-1185">Reference proteome</keyword>
<organism evidence="1 2">
    <name type="scientific">Smallanthus sonchifolius</name>
    <dbReference type="NCBI Taxonomy" id="185202"/>
    <lineage>
        <taxon>Eukaryota</taxon>
        <taxon>Viridiplantae</taxon>
        <taxon>Streptophyta</taxon>
        <taxon>Embryophyta</taxon>
        <taxon>Tracheophyta</taxon>
        <taxon>Spermatophyta</taxon>
        <taxon>Magnoliopsida</taxon>
        <taxon>eudicotyledons</taxon>
        <taxon>Gunneridae</taxon>
        <taxon>Pentapetalae</taxon>
        <taxon>asterids</taxon>
        <taxon>campanulids</taxon>
        <taxon>Asterales</taxon>
        <taxon>Asteraceae</taxon>
        <taxon>Asteroideae</taxon>
        <taxon>Heliantheae alliance</taxon>
        <taxon>Millerieae</taxon>
        <taxon>Smallanthus</taxon>
    </lineage>
</organism>
<comment type="caution">
    <text evidence="1">The sequence shown here is derived from an EMBL/GenBank/DDBJ whole genome shotgun (WGS) entry which is preliminary data.</text>
</comment>
<protein>
    <submittedName>
        <fullName evidence="1">Uncharacterized protein</fullName>
    </submittedName>
</protein>